<dbReference type="GO" id="GO:0005975">
    <property type="term" value="P:carbohydrate metabolic process"/>
    <property type="evidence" value="ECO:0007669"/>
    <property type="project" value="InterPro"/>
</dbReference>
<organism evidence="4 5">
    <name type="scientific">Anaerocolumna aminovalerica</name>
    <dbReference type="NCBI Taxonomy" id="1527"/>
    <lineage>
        <taxon>Bacteria</taxon>
        <taxon>Bacillati</taxon>
        <taxon>Bacillota</taxon>
        <taxon>Clostridia</taxon>
        <taxon>Lachnospirales</taxon>
        <taxon>Lachnospiraceae</taxon>
        <taxon>Anaerocolumna</taxon>
    </lineage>
</organism>
<dbReference type="PANTHER" id="PTHR34216">
    <property type="match status" value="1"/>
</dbReference>
<dbReference type="Pfam" id="PF01522">
    <property type="entry name" value="Polysacc_deac_1"/>
    <property type="match status" value="1"/>
</dbReference>
<dbReference type="SUPFAM" id="SSF88713">
    <property type="entry name" value="Glycoside hydrolase/deacetylase"/>
    <property type="match status" value="1"/>
</dbReference>
<dbReference type="Gene3D" id="3.20.20.370">
    <property type="entry name" value="Glycoside hydrolase/deacetylase"/>
    <property type="match status" value="1"/>
</dbReference>
<dbReference type="AlphaFoldDB" id="A0A1I5IXG7"/>
<dbReference type="STRING" id="1527.SAMN04489757_15614"/>
<dbReference type="Proteomes" id="UP000198806">
    <property type="component" value="Unassembled WGS sequence"/>
</dbReference>
<comment type="subcellular location">
    <subcellularLocation>
        <location evidence="1">Secreted</location>
    </subcellularLocation>
</comment>
<dbReference type="InterPro" id="IPR002509">
    <property type="entry name" value="NODB_dom"/>
</dbReference>
<dbReference type="InterPro" id="IPR051398">
    <property type="entry name" value="Polysacch_Deacetylase"/>
</dbReference>
<evidence type="ECO:0000313" key="5">
    <source>
        <dbReference type="Proteomes" id="UP000198806"/>
    </source>
</evidence>
<dbReference type="RefSeq" id="WP_091689036.1">
    <property type="nucleotide sequence ID" value="NZ_BAABFM010000085.1"/>
</dbReference>
<sequence>MLDLKKYRKYCKNILLVIIFGLLTISITKDLMRIYATSSTSTQENIFVPIMMYHQVKNNGLGKDVISPKEFESDLIFLSENNYNIITMTELIAYVYDGKELPENPIILSFDDGYLSTYLNVFPLLKKYNMKIVLSIIGKSTDDFTRVKDENINYSHMTWDQILEMVESGLVEIQNHSYNLHSNKNGRYGCCKKKDECFEDYEEFLKEDIMKLQSKVQTVINEPPSTFTYPFGRYNNDTETIVKKMGFKATLSVTYGINVIKRGDPESLYELKRICRSHNQSLSKLIKEGMKTIKNIPGSNDYNIN</sequence>
<protein>
    <submittedName>
        <fullName evidence="4">Peptidoglycan/xylan/chitin deacetylase, PgdA/CDA1 family</fullName>
    </submittedName>
</protein>
<dbReference type="InterPro" id="IPR011330">
    <property type="entry name" value="Glyco_hydro/deAcase_b/a-brl"/>
</dbReference>
<dbReference type="GO" id="GO:0005576">
    <property type="term" value="C:extracellular region"/>
    <property type="evidence" value="ECO:0007669"/>
    <property type="project" value="UniProtKB-SubCell"/>
</dbReference>
<dbReference type="OrthoDB" id="9778320at2"/>
<evidence type="ECO:0000256" key="1">
    <source>
        <dbReference type="ARBA" id="ARBA00004613"/>
    </source>
</evidence>
<dbReference type="PANTHER" id="PTHR34216:SF3">
    <property type="entry name" value="POLY-BETA-1,6-N-ACETYL-D-GLUCOSAMINE N-DEACETYLASE"/>
    <property type="match status" value="1"/>
</dbReference>
<dbReference type="GO" id="GO:0016810">
    <property type="term" value="F:hydrolase activity, acting on carbon-nitrogen (but not peptide) bonds"/>
    <property type="evidence" value="ECO:0007669"/>
    <property type="project" value="InterPro"/>
</dbReference>
<evidence type="ECO:0000259" key="3">
    <source>
        <dbReference type="PROSITE" id="PS51677"/>
    </source>
</evidence>
<evidence type="ECO:0000313" key="4">
    <source>
        <dbReference type="EMBL" id="SFO65217.1"/>
    </source>
</evidence>
<accession>A0A1I5IXG7</accession>
<gene>
    <name evidence="4" type="ORF">SAMN04489757_15614</name>
</gene>
<keyword evidence="2" id="KW-0732">Signal</keyword>
<dbReference type="PROSITE" id="PS51677">
    <property type="entry name" value="NODB"/>
    <property type="match status" value="1"/>
</dbReference>
<feature type="domain" description="NodB homology" evidence="3">
    <location>
        <begin position="104"/>
        <end position="305"/>
    </location>
</feature>
<dbReference type="EMBL" id="FOWD01000056">
    <property type="protein sequence ID" value="SFO65217.1"/>
    <property type="molecule type" value="Genomic_DNA"/>
</dbReference>
<evidence type="ECO:0000256" key="2">
    <source>
        <dbReference type="ARBA" id="ARBA00022729"/>
    </source>
</evidence>
<keyword evidence="5" id="KW-1185">Reference proteome</keyword>
<proteinExistence type="predicted"/>
<reference evidence="4 5" key="1">
    <citation type="submission" date="2016-10" db="EMBL/GenBank/DDBJ databases">
        <authorList>
            <person name="de Groot N.N."/>
        </authorList>
    </citation>
    <scope>NUCLEOTIDE SEQUENCE [LARGE SCALE GENOMIC DNA]</scope>
    <source>
        <strain evidence="4 5">DSM 1283</strain>
    </source>
</reference>
<dbReference type="CDD" id="cd10918">
    <property type="entry name" value="CE4_NodB_like_5s_6s"/>
    <property type="match status" value="1"/>
</dbReference>
<name>A0A1I5IXG7_9FIRM</name>